<dbReference type="EMBL" id="CAJNOR010001403">
    <property type="protein sequence ID" value="CAF1137004.1"/>
    <property type="molecule type" value="Genomic_DNA"/>
</dbReference>
<evidence type="ECO:0000313" key="3">
    <source>
        <dbReference type="Proteomes" id="UP000663828"/>
    </source>
</evidence>
<name>A0A814RRJ7_ADIRI</name>
<sequence>MANTLSWILISLTIFITGPIRNVSYPYSTDLSISGYIVFITGLIDASLYGLSFYSSIHTKIDLKKHGNGEKQFLQPIHQTLEILLRTQTELVDLIKDITENNTTDETLQENTRNKLKTLEFVQKDGLIEIMNHINERLNKIQPNSFSNFNLLDHIHYYLYTSSFLLYIHQFVLWIVQYLSHPNQTKYQTCSFLLSLVILCQALGFIYFIHLTRIWPYRTPLYLYTYMFFIRSLINIYHYSFYTK</sequence>
<accession>A0A814RRJ7</accession>
<organism evidence="2 3">
    <name type="scientific">Adineta ricciae</name>
    <name type="common">Rotifer</name>
    <dbReference type="NCBI Taxonomy" id="249248"/>
    <lineage>
        <taxon>Eukaryota</taxon>
        <taxon>Metazoa</taxon>
        <taxon>Spiralia</taxon>
        <taxon>Gnathifera</taxon>
        <taxon>Rotifera</taxon>
        <taxon>Eurotatoria</taxon>
        <taxon>Bdelloidea</taxon>
        <taxon>Adinetida</taxon>
        <taxon>Adinetidae</taxon>
        <taxon>Adineta</taxon>
    </lineage>
</organism>
<reference evidence="2" key="1">
    <citation type="submission" date="2021-02" db="EMBL/GenBank/DDBJ databases">
        <authorList>
            <person name="Nowell W R."/>
        </authorList>
    </citation>
    <scope>NUCLEOTIDE SEQUENCE</scope>
</reference>
<protein>
    <submittedName>
        <fullName evidence="2">Uncharacterized protein</fullName>
    </submittedName>
</protein>
<dbReference type="AlphaFoldDB" id="A0A814RRJ7"/>
<evidence type="ECO:0000313" key="2">
    <source>
        <dbReference type="EMBL" id="CAF1137004.1"/>
    </source>
</evidence>
<keyword evidence="1" id="KW-0812">Transmembrane</keyword>
<gene>
    <name evidence="2" type="ORF">XAT740_LOCUS20211</name>
</gene>
<feature type="transmembrane region" description="Helical" evidence="1">
    <location>
        <begin position="7"/>
        <end position="27"/>
    </location>
</feature>
<keyword evidence="1" id="KW-1133">Transmembrane helix</keyword>
<keyword evidence="3" id="KW-1185">Reference proteome</keyword>
<feature type="transmembrane region" description="Helical" evidence="1">
    <location>
        <begin position="191"/>
        <end position="209"/>
    </location>
</feature>
<proteinExistence type="predicted"/>
<feature type="transmembrane region" description="Helical" evidence="1">
    <location>
        <begin position="157"/>
        <end position="179"/>
    </location>
</feature>
<dbReference type="Proteomes" id="UP000663828">
    <property type="component" value="Unassembled WGS sequence"/>
</dbReference>
<keyword evidence="1" id="KW-0472">Membrane</keyword>
<feature type="transmembrane region" description="Helical" evidence="1">
    <location>
        <begin position="33"/>
        <end position="54"/>
    </location>
</feature>
<feature type="transmembrane region" description="Helical" evidence="1">
    <location>
        <begin position="221"/>
        <end position="241"/>
    </location>
</feature>
<comment type="caution">
    <text evidence="2">The sequence shown here is derived from an EMBL/GenBank/DDBJ whole genome shotgun (WGS) entry which is preliminary data.</text>
</comment>
<evidence type="ECO:0000256" key="1">
    <source>
        <dbReference type="SAM" id="Phobius"/>
    </source>
</evidence>